<sequence length="219" mass="26029">MNDSRYQPFPDRPLSRSSMARSDSSPTFDSYDQRRSSTPDRYLSPDDRRAGWALRNNYEDSRHAPFSRDHQLVTSPGKHHREAWRPHFSHQSSHSDPDVGWLGDGFYIEDERYYRDERRREVHEWEHTAGPRIPRSGVQYVRRGNVERRYPHIAGFRAECAIDGELRERRCAGFGSWCWCGVGGDWYISGLGDREDMEVELARRRYLDGYTIRWRRCLR</sequence>
<name>A0A2T6ZV28_TUBBO</name>
<dbReference type="OrthoDB" id="5414366at2759"/>
<evidence type="ECO:0000313" key="2">
    <source>
        <dbReference type="EMBL" id="PUU79336.1"/>
    </source>
</evidence>
<gene>
    <name evidence="2" type="ORF">B9Z19DRAFT_1064316</name>
</gene>
<comment type="caution">
    <text evidence="2">The sequence shown here is derived from an EMBL/GenBank/DDBJ whole genome shotgun (WGS) entry which is preliminary data.</text>
</comment>
<feature type="compositionally biased region" description="Low complexity" evidence="1">
    <location>
        <begin position="15"/>
        <end position="25"/>
    </location>
</feature>
<accession>A0A2T6ZV28</accession>
<dbReference type="Proteomes" id="UP000244722">
    <property type="component" value="Unassembled WGS sequence"/>
</dbReference>
<evidence type="ECO:0000313" key="3">
    <source>
        <dbReference type="Proteomes" id="UP000244722"/>
    </source>
</evidence>
<feature type="compositionally biased region" description="Basic and acidic residues" evidence="1">
    <location>
        <begin position="31"/>
        <end position="48"/>
    </location>
</feature>
<dbReference type="EMBL" id="NESQ01000094">
    <property type="protein sequence ID" value="PUU79336.1"/>
    <property type="molecule type" value="Genomic_DNA"/>
</dbReference>
<dbReference type="AlphaFoldDB" id="A0A2T6ZV28"/>
<evidence type="ECO:0000256" key="1">
    <source>
        <dbReference type="SAM" id="MobiDB-lite"/>
    </source>
</evidence>
<feature type="region of interest" description="Disordered" evidence="1">
    <location>
        <begin position="63"/>
        <end position="96"/>
    </location>
</feature>
<protein>
    <submittedName>
        <fullName evidence="2">Uncharacterized protein</fullName>
    </submittedName>
</protein>
<proteinExistence type="predicted"/>
<keyword evidence="3" id="KW-1185">Reference proteome</keyword>
<organism evidence="2 3">
    <name type="scientific">Tuber borchii</name>
    <name type="common">White truffle</name>
    <dbReference type="NCBI Taxonomy" id="42251"/>
    <lineage>
        <taxon>Eukaryota</taxon>
        <taxon>Fungi</taxon>
        <taxon>Dikarya</taxon>
        <taxon>Ascomycota</taxon>
        <taxon>Pezizomycotina</taxon>
        <taxon>Pezizomycetes</taxon>
        <taxon>Pezizales</taxon>
        <taxon>Tuberaceae</taxon>
        <taxon>Tuber</taxon>
    </lineage>
</organism>
<feature type="region of interest" description="Disordered" evidence="1">
    <location>
        <begin position="1"/>
        <end position="48"/>
    </location>
</feature>
<reference evidence="2 3" key="1">
    <citation type="submission" date="2017-04" db="EMBL/GenBank/DDBJ databases">
        <title>Draft genome sequence of Tuber borchii Vittad., a whitish edible truffle.</title>
        <authorList>
            <consortium name="DOE Joint Genome Institute"/>
            <person name="Murat C."/>
            <person name="Kuo A."/>
            <person name="Barry K.W."/>
            <person name="Clum A."/>
            <person name="Dockter R.B."/>
            <person name="Fauchery L."/>
            <person name="Iotti M."/>
            <person name="Kohler A."/>
            <person name="Labutti K."/>
            <person name="Lindquist E.A."/>
            <person name="Lipzen A."/>
            <person name="Ohm R.A."/>
            <person name="Wang M."/>
            <person name="Grigoriev I.V."/>
            <person name="Zambonelli A."/>
            <person name="Martin F.M."/>
        </authorList>
    </citation>
    <scope>NUCLEOTIDE SEQUENCE [LARGE SCALE GENOMIC DNA]</scope>
    <source>
        <strain evidence="2 3">Tbo3840</strain>
    </source>
</reference>